<organism evidence="1">
    <name type="scientific">bioreactor metagenome</name>
    <dbReference type="NCBI Taxonomy" id="1076179"/>
    <lineage>
        <taxon>unclassified sequences</taxon>
        <taxon>metagenomes</taxon>
        <taxon>ecological metagenomes</taxon>
    </lineage>
</organism>
<reference evidence="1" key="1">
    <citation type="submission" date="2019-08" db="EMBL/GenBank/DDBJ databases">
        <authorList>
            <person name="Kucharzyk K."/>
            <person name="Murdoch R.W."/>
            <person name="Higgins S."/>
            <person name="Loffler F."/>
        </authorList>
    </citation>
    <scope>NUCLEOTIDE SEQUENCE</scope>
</reference>
<evidence type="ECO:0000313" key="1">
    <source>
        <dbReference type="EMBL" id="MPN64786.1"/>
    </source>
</evidence>
<gene>
    <name evidence="1" type="ORF">SDC9_212563</name>
</gene>
<protein>
    <submittedName>
        <fullName evidence="1">Uncharacterized protein</fullName>
    </submittedName>
</protein>
<comment type="caution">
    <text evidence="1">The sequence shown here is derived from an EMBL/GenBank/DDBJ whole genome shotgun (WGS) entry which is preliminary data.</text>
</comment>
<dbReference type="EMBL" id="VSSQ01146163">
    <property type="protein sequence ID" value="MPN64786.1"/>
    <property type="molecule type" value="Genomic_DNA"/>
</dbReference>
<sequence>MNLVLLKIVQHRLRVSTPCRHVKEMLVDLFFKHGGDRVGGVWGKRVAHKCGNHCAHLALWCGVVCVFDRQGLRDKLVVQRLVDQ</sequence>
<name>A0A645JN20_9ZZZZ</name>
<proteinExistence type="predicted"/>
<accession>A0A645JN20</accession>
<dbReference type="AlphaFoldDB" id="A0A645JN20"/>